<gene>
    <name evidence="1" type="ORF">sscle_06g050620</name>
</gene>
<accession>A0A1D9Q670</accession>
<evidence type="ECO:0000313" key="2">
    <source>
        <dbReference type="Proteomes" id="UP000177798"/>
    </source>
</evidence>
<dbReference type="AlphaFoldDB" id="A0A1D9Q670"/>
<dbReference type="EMBL" id="CP017819">
    <property type="protein sequence ID" value="APA10292.1"/>
    <property type="molecule type" value="Genomic_DNA"/>
</dbReference>
<name>A0A1D9Q670_SCLS1</name>
<sequence>MRPAVGSVLLNVNTSTSTFFPPSILDDWVIRRWRTEIPPNADQEDLIGLRVTFNANGINPKTRVIRGVGARDARLTTFRPKESQVEYDCL</sequence>
<dbReference type="VEuPathDB" id="FungiDB:sscle_06g050620"/>
<dbReference type="Proteomes" id="UP000177798">
    <property type="component" value="Chromosome 6"/>
</dbReference>
<dbReference type="OrthoDB" id="10252740at2759"/>
<reference evidence="2" key="1">
    <citation type="journal article" date="2017" name="Genome Biol. Evol.">
        <title>The complete genome sequence of the phytopathogenic fungus Sclerotinia sclerotiorum reveals insights into the genome architecture of broad host range pathogens.</title>
        <authorList>
            <person name="Derbyshire M."/>
            <person name="Denton-Giles M."/>
            <person name="Hegedus D."/>
            <person name="Seifbarghy S."/>
            <person name="Rollins J."/>
            <person name="van Kan J."/>
            <person name="Seidl M.F."/>
            <person name="Faino L."/>
            <person name="Mbengue M."/>
            <person name="Navaud O."/>
            <person name="Raffaele S."/>
            <person name="Hammond-Kosack K."/>
            <person name="Heard S."/>
            <person name="Oliver R."/>
        </authorList>
    </citation>
    <scope>NUCLEOTIDE SEQUENCE [LARGE SCALE GENOMIC DNA]</scope>
    <source>
        <strain evidence="2">ATCC 18683 / 1980 / Ss-1</strain>
    </source>
</reference>
<evidence type="ECO:0000313" key="1">
    <source>
        <dbReference type="EMBL" id="APA10292.1"/>
    </source>
</evidence>
<protein>
    <submittedName>
        <fullName evidence="1">Uncharacterized protein</fullName>
    </submittedName>
</protein>
<proteinExistence type="predicted"/>
<organism evidence="1 2">
    <name type="scientific">Sclerotinia sclerotiorum (strain ATCC 18683 / 1980 / Ss-1)</name>
    <name type="common">White mold</name>
    <name type="synonym">Whetzelinia sclerotiorum</name>
    <dbReference type="NCBI Taxonomy" id="665079"/>
    <lineage>
        <taxon>Eukaryota</taxon>
        <taxon>Fungi</taxon>
        <taxon>Dikarya</taxon>
        <taxon>Ascomycota</taxon>
        <taxon>Pezizomycotina</taxon>
        <taxon>Leotiomycetes</taxon>
        <taxon>Helotiales</taxon>
        <taxon>Sclerotiniaceae</taxon>
        <taxon>Sclerotinia</taxon>
    </lineage>
</organism>